<dbReference type="EMBL" id="CABIJS010000123">
    <property type="protein sequence ID" value="VUZ44483.1"/>
    <property type="molecule type" value="Genomic_DNA"/>
</dbReference>
<organism evidence="2 3">
    <name type="scientific">Hymenolepis diminuta</name>
    <name type="common">Rat tapeworm</name>
    <dbReference type="NCBI Taxonomy" id="6216"/>
    <lineage>
        <taxon>Eukaryota</taxon>
        <taxon>Metazoa</taxon>
        <taxon>Spiralia</taxon>
        <taxon>Lophotrochozoa</taxon>
        <taxon>Platyhelminthes</taxon>
        <taxon>Cestoda</taxon>
        <taxon>Eucestoda</taxon>
        <taxon>Cyclophyllidea</taxon>
        <taxon>Hymenolepididae</taxon>
        <taxon>Hymenolepis</taxon>
    </lineage>
</organism>
<feature type="non-terminal residue" evidence="2">
    <location>
        <position position="163"/>
    </location>
</feature>
<sequence>GNGESIRQRIKSHLEFDTIRRTSKFVRNLAKHEFSHTKKHNSHMMRRPSVAFTEYEIKDKESSVKSSLLLLFAIVEGVASFALPIIDAFGPLKFIEHQLYFEVFQIVQFLSSIAAIVYLQTLMFYYRRKMEKRTSFWKKVLEGRNNTDSVREEDENDDDDDDD</sequence>
<dbReference type="AlphaFoldDB" id="A0A564YD12"/>
<feature type="non-terminal residue" evidence="2">
    <location>
        <position position="1"/>
    </location>
</feature>
<protein>
    <submittedName>
        <fullName evidence="2">Uncharacterized protein</fullName>
    </submittedName>
</protein>
<proteinExistence type="predicted"/>
<accession>A0A564YD12</accession>
<evidence type="ECO:0000256" key="1">
    <source>
        <dbReference type="SAM" id="Phobius"/>
    </source>
</evidence>
<keyword evidence="3" id="KW-1185">Reference proteome</keyword>
<evidence type="ECO:0000313" key="2">
    <source>
        <dbReference type="EMBL" id="VUZ44483.1"/>
    </source>
</evidence>
<gene>
    <name evidence="2" type="ORF">WMSIL1_LOCUS4479</name>
</gene>
<keyword evidence="1" id="KW-0812">Transmembrane</keyword>
<reference evidence="2 3" key="1">
    <citation type="submission" date="2019-07" db="EMBL/GenBank/DDBJ databases">
        <authorList>
            <person name="Jastrzebski P J."/>
            <person name="Paukszto L."/>
            <person name="Jastrzebski P J."/>
        </authorList>
    </citation>
    <scope>NUCLEOTIDE SEQUENCE [LARGE SCALE GENOMIC DNA]</scope>
    <source>
        <strain evidence="2 3">WMS-il1</strain>
    </source>
</reference>
<evidence type="ECO:0000313" key="3">
    <source>
        <dbReference type="Proteomes" id="UP000321570"/>
    </source>
</evidence>
<keyword evidence="1" id="KW-1133">Transmembrane helix</keyword>
<keyword evidence="1" id="KW-0472">Membrane</keyword>
<feature type="transmembrane region" description="Helical" evidence="1">
    <location>
        <begin position="106"/>
        <end position="126"/>
    </location>
</feature>
<name>A0A564YD12_HYMDI</name>
<feature type="transmembrane region" description="Helical" evidence="1">
    <location>
        <begin position="68"/>
        <end position="86"/>
    </location>
</feature>
<dbReference type="Proteomes" id="UP000321570">
    <property type="component" value="Unassembled WGS sequence"/>
</dbReference>